<dbReference type="PANTHER" id="PTHR12227">
    <property type="entry name" value="GLYCERATE KINASE"/>
    <property type="match status" value="1"/>
</dbReference>
<evidence type="ECO:0000259" key="2">
    <source>
        <dbReference type="Pfam" id="PF05161"/>
    </source>
</evidence>
<dbReference type="Pfam" id="PF13660">
    <property type="entry name" value="DUF4147"/>
    <property type="match status" value="1"/>
</dbReference>
<dbReference type="Pfam" id="PF05161">
    <property type="entry name" value="MOFRL"/>
    <property type="match status" value="1"/>
</dbReference>
<accession>A0AAF3J1E8</accession>
<sequence>MQVALNAFRTACQAVNPYLAVQKAIDVQSTNVSIGKSLYNRCQNFKIVLIGFGKAVLPMTAAAEKSLGDLIKAGIVVAPRGSLRSNNFQSNVIYAYEAATNNLPDEDSLIATEKILQYRTYQKFTKAVLGGGSALFSSPRTEISLSQKLETIRSLTSRGATIQQLNIVRQRLSRVKGGKILKRITSGRVFSLIVSDIINDPVELIASGPTIFAGNENITPNDVIQALKAEKDLPREVVSLLQAEETAPIPSCSWNYQIISSNSVALAAVENFFREQQFSPLIVSRSLCGNATDVGKKLADLASVASMESLKFKLSQTFPKLEVKTNSRHVALIFGGETTVLVQGNGKGGRNQEICLSALVECKKMFHGQHFTKFLILSCGTDGQDGPTDAAGAYFASEAVDVDSAETYLKNSDSYSFWERFEDGIYHVKTGPTHTNVMDIQMVLIDFENNLNE</sequence>
<dbReference type="Proteomes" id="UP000887575">
    <property type="component" value="Unassembled WGS sequence"/>
</dbReference>
<dbReference type="InterPro" id="IPR007835">
    <property type="entry name" value="MOFRL"/>
</dbReference>
<dbReference type="Gene3D" id="3.40.50.10180">
    <property type="entry name" value="Glycerate kinase, MOFRL-like N-terminal domain"/>
    <property type="match status" value="1"/>
</dbReference>
<evidence type="ECO:0000313" key="4">
    <source>
        <dbReference type="Proteomes" id="UP000887575"/>
    </source>
</evidence>
<dbReference type="InterPro" id="IPR039760">
    <property type="entry name" value="MOFRL_protein"/>
</dbReference>
<dbReference type="GO" id="GO:0005737">
    <property type="term" value="C:cytoplasm"/>
    <property type="evidence" value="ECO:0007669"/>
    <property type="project" value="TreeGrafter"/>
</dbReference>
<dbReference type="PANTHER" id="PTHR12227:SF0">
    <property type="entry name" value="GLYCERATE KINASE"/>
    <property type="match status" value="1"/>
</dbReference>
<evidence type="ECO:0000259" key="3">
    <source>
        <dbReference type="Pfam" id="PF13660"/>
    </source>
</evidence>
<evidence type="ECO:0000256" key="1">
    <source>
        <dbReference type="ARBA" id="ARBA00005393"/>
    </source>
</evidence>
<organism evidence="4 5">
    <name type="scientific">Mesorhabditis belari</name>
    <dbReference type="NCBI Taxonomy" id="2138241"/>
    <lineage>
        <taxon>Eukaryota</taxon>
        <taxon>Metazoa</taxon>
        <taxon>Ecdysozoa</taxon>
        <taxon>Nematoda</taxon>
        <taxon>Chromadorea</taxon>
        <taxon>Rhabditida</taxon>
        <taxon>Rhabditina</taxon>
        <taxon>Rhabditomorpha</taxon>
        <taxon>Rhabditoidea</taxon>
        <taxon>Rhabditidae</taxon>
        <taxon>Mesorhabditinae</taxon>
        <taxon>Mesorhabditis</taxon>
    </lineage>
</organism>
<proteinExistence type="inferred from homology"/>
<dbReference type="GO" id="GO:0008887">
    <property type="term" value="F:glycerate kinase activity"/>
    <property type="evidence" value="ECO:0007669"/>
    <property type="project" value="InterPro"/>
</dbReference>
<dbReference type="InterPro" id="IPR037035">
    <property type="entry name" value="GK-like_C_sf"/>
</dbReference>
<dbReference type="Gene3D" id="3.40.1480.10">
    <property type="entry name" value="MOFRL domain"/>
    <property type="match status" value="1"/>
</dbReference>
<dbReference type="InterPro" id="IPR025286">
    <property type="entry name" value="MOFRL_assoc_dom"/>
</dbReference>
<feature type="domain" description="MOFRL" evidence="2">
    <location>
        <begin position="330"/>
        <end position="439"/>
    </location>
</feature>
<reference evidence="5" key="1">
    <citation type="submission" date="2024-02" db="UniProtKB">
        <authorList>
            <consortium name="WormBaseParasite"/>
        </authorList>
    </citation>
    <scope>IDENTIFICATION</scope>
</reference>
<dbReference type="WBParaSite" id="MBELARI_LOCUS10177">
    <property type="protein sequence ID" value="MBELARI_LOCUS10177"/>
    <property type="gene ID" value="MBELARI_LOCUS10177"/>
</dbReference>
<name>A0AAF3J1E8_9BILA</name>
<dbReference type="AlphaFoldDB" id="A0AAF3J1E8"/>
<dbReference type="SUPFAM" id="SSF82544">
    <property type="entry name" value="GckA/TtuD-like"/>
    <property type="match status" value="1"/>
</dbReference>
<comment type="similarity">
    <text evidence="1">Belongs to the glycerate kinase type-2 family.</text>
</comment>
<feature type="domain" description="MOFRL-associated" evidence="3">
    <location>
        <begin position="4"/>
        <end position="242"/>
    </location>
</feature>
<keyword evidence="4" id="KW-1185">Reference proteome</keyword>
<protein>
    <submittedName>
        <fullName evidence="5">Glycerate kinase</fullName>
    </submittedName>
</protein>
<dbReference type="InterPro" id="IPR038614">
    <property type="entry name" value="GK_N_sf"/>
</dbReference>
<evidence type="ECO:0000313" key="5">
    <source>
        <dbReference type="WBParaSite" id="MBELARI_LOCUS10177"/>
    </source>
</evidence>